<dbReference type="AlphaFoldDB" id="A0AAV6JPS6"/>
<reference evidence="3" key="1">
    <citation type="submission" date="2020-08" db="EMBL/GenBank/DDBJ databases">
        <title>Plant Genome Project.</title>
        <authorList>
            <person name="Zhang R.-G."/>
        </authorList>
    </citation>
    <scope>NUCLEOTIDE SEQUENCE</scope>
    <source>
        <strain evidence="3">WSP0</strain>
        <tissue evidence="3">Leaf</tissue>
    </source>
</reference>
<dbReference type="InterPro" id="IPR036514">
    <property type="entry name" value="SGNH_hydro_sf"/>
</dbReference>
<proteinExistence type="inferred from homology"/>
<protein>
    <recommendedName>
        <fullName evidence="5">GDSL esterase/lipase</fullName>
    </recommendedName>
</protein>
<dbReference type="InterPro" id="IPR001087">
    <property type="entry name" value="GDSL"/>
</dbReference>
<evidence type="ECO:0000256" key="1">
    <source>
        <dbReference type="ARBA" id="ARBA00008668"/>
    </source>
</evidence>
<dbReference type="GO" id="GO:0016788">
    <property type="term" value="F:hydrolase activity, acting on ester bonds"/>
    <property type="evidence" value="ECO:0007669"/>
    <property type="project" value="InterPro"/>
</dbReference>
<name>A0AAV6JPS6_9ERIC</name>
<keyword evidence="4" id="KW-1185">Reference proteome</keyword>
<dbReference type="Gene3D" id="3.40.50.1110">
    <property type="entry name" value="SGNH hydrolase"/>
    <property type="match status" value="1"/>
</dbReference>
<keyword evidence="2" id="KW-0325">Glycoprotein</keyword>
<evidence type="ECO:0008006" key="5">
    <source>
        <dbReference type="Google" id="ProtNLM"/>
    </source>
</evidence>
<gene>
    <name evidence="3" type="ORF">RHGRI_021429</name>
</gene>
<evidence type="ECO:0000313" key="4">
    <source>
        <dbReference type="Proteomes" id="UP000823749"/>
    </source>
</evidence>
<sequence length="172" mass="19695">MIVVYELQRVINAYGAVRVVVPGIFPNGCFPLYLTLYQTNDSSAYDKHGCLKEFNSLAVYHNTKLLQEAILELKTEYPDVIIVYGDYYRAFLWLFDHAVRLGFDGETTRKACCGIGGDYNFNLTRMCSLEVPVCLNPNRFISWDGIHLTEAAYKWIAEWLIDGMLPKLQCCN</sequence>
<dbReference type="EMBL" id="JACTNZ010000007">
    <property type="protein sequence ID" value="KAG5541589.1"/>
    <property type="molecule type" value="Genomic_DNA"/>
</dbReference>
<accession>A0AAV6JPS6</accession>
<dbReference type="SUPFAM" id="SSF52266">
    <property type="entry name" value="SGNH hydrolase"/>
    <property type="match status" value="1"/>
</dbReference>
<comment type="similarity">
    <text evidence="1">Belongs to the 'GDSL' lipolytic enzyme family.</text>
</comment>
<organism evidence="3 4">
    <name type="scientific">Rhododendron griersonianum</name>
    <dbReference type="NCBI Taxonomy" id="479676"/>
    <lineage>
        <taxon>Eukaryota</taxon>
        <taxon>Viridiplantae</taxon>
        <taxon>Streptophyta</taxon>
        <taxon>Embryophyta</taxon>
        <taxon>Tracheophyta</taxon>
        <taxon>Spermatophyta</taxon>
        <taxon>Magnoliopsida</taxon>
        <taxon>eudicotyledons</taxon>
        <taxon>Gunneridae</taxon>
        <taxon>Pentapetalae</taxon>
        <taxon>asterids</taxon>
        <taxon>Ericales</taxon>
        <taxon>Ericaceae</taxon>
        <taxon>Ericoideae</taxon>
        <taxon>Rhodoreae</taxon>
        <taxon>Rhododendron</taxon>
    </lineage>
</organism>
<dbReference type="PANTHER" id="PTHR22835">
    <property type="entry name" value="ZINC FINGER FYVE DOMAIN CONTAINING PROTEIN"/>
    <property type="match status" value="1"/>
</dbReference>
<evidence type="ECO:0000313" key="3">
    <source>
        <dbReference type="EMBL" id="KAG5541589.1"/>
    </source>
</evidence>
<comment type="caution">
    <text evidence="3">The sequence shown here is derived from an EMBL/GenBank/DDBJ whole genome shotgun (WGS) entry which is preliminary data.</text>
</comment>
<dbReference type="Proteomes" id="UP000823749">
    <property type="component" value="Chromosome 7"/>
</dbReference>
<dbReference type="PANTHER" id="PTHR22835:SF517">
    <property type="entry name" value="GDSL-LIKE LIPASE_ACYLHYDROLASE FAMILY PROTEIN, EXPRESSED"/>
    <property type="match status" value="1"/>
</dbReference>
<dbReference type="Pfam" id="PF00657">
    <property type="entry name" value="Lipase_GDSL"/>
    <property type="match status" value="1"/>
</dbReference>
<evidence type="ECO:0000256" key="2">
    <source>
        <dbReference type="ARBA" id="ARBA00023180"/>
    </source>
</evidence>